<dbReference type="Proteomes" id="UP000475862">
    <property type="component" value="Unassembled WGS sequence"/>
</dbReference>
<organism evidence="1 2">
    <name type="scientific">Aphis glycines</name>
    <name type="common">Soybean aphid</name>
    <dbReference type="NCBI Taxonomy" id="307491"/>
    <lineage>
        <taxon>Eukaryota</taxon>
        <taxon>Metazoa</taxon>
        <taxon>Ecdysozoa</taxon>
        <taxon>Arthropoda</taxon>
        <taxon>Hexapoda</taxon>
        <taxon>Insecta</taxon>
        <taxon>Pterygota</taxon>
        <taxon>Neoptera</taxon>
        <taxon>Paraneoptera</taxon>
        <taxon>Hemiptera</taxon>
        <taxon>Sternorrhyncha</taxon>
        <taxon>Aphidomorpha</taxon>
        <taxon>Aphidoidea</taxon>
        <taxon>Aphididae</taxon>
        <taxon>Aphidini</taxon>
        <taxon>Aphis</taxon>
        <taxon>Aphis</taxon>
    </lineage>
</organism>
<keyword evidence="2" id="KW-1185">Reference proteome</keyword>
<evidence type="ECO:0008006" key="3">
    <source>
        <dbReference type="Google" id="ProtNLM"/>
    </source>
</evidence>
<reference evidence="1 2" key="1">
    <citation type="submission" date="2019-08" db="EMBL/GenBank/DDBJ databases">
        <title>The genome of the soybean aphid Biotype 1, its phylome, world population structure and adaptation to the North American continent.</title>
        <authorList>
            <person name="Giordano R."/>
            <person name="Donthu R.K."/>
            <person name="Hernandez A.G."/>
            <person name="Wright C.L."/>
            <person name="Zimin A.V."/>
        </authorList>
    </citation>
    <scope>NUCLEOTIDE SEQUENCE [LARGE SCALE GENOMIC DNA]</scope>
    <source>
        <tissue evidence="1">Whole aphids</tissue>
    </source>
</reference>
<name>A0A6G0T2U3_APHGL</name>
<dbReference type="OrthoDB" id="414730at2759"/>
<protein>
    <recommendedName>
        <fullName evidence="3">Reverse transcriptase domain-containing protein</fullName>
    </recommendedName>
</protein>
<sequence length="170" mass="19736">NTLFTQSVNKTEVIELINNLKIDTATGHDNIPVKLFKHIAKCNVDHCIYINNLSLQNGIIPSQFKISQIINNYQKISLALGQHKIQQMLYIRYLSKFICDALDNNKKVIEIFLKAFYTIDHKELPKIMLSFRVMKESYKCFISYLNDRIQKVNINDNILDNDKTLNCGIP</sequence>
<dbReference type="EMBL" id="VYZN01000070">
    <property type="protein sequence ID" value="KAE9524241.1"/>
    <property type="molecule type" value="Genomic_DNA"/>
</dbReference>
<evidence type="ECO:0000313" key="1">
    <source>
        <dbReference type="EMBL" id="KAE9524241.1"/>
    </source>
</evidence>
<evidence type="ECO:0000313" key="2">
    <source>
        <dbReference type="Proteomes" id="UP000475862"/>
    </source>
</evidence>
<dbReference type="AlphaFoldDB" id="A0A6G0T2U3"/>
<comment type="caution">
    <text evidence="1">The sequence shown here is derived from an EMBL/GenBank/DDBJ whole genome shotgun (WGS) entry which is preliminary data.</text>
</comment>
<feature type="non-terminal residue" evidence="1">
    <location>
        <position position="1"/>
    </location>
</feature>
<proteinExistence type="predicted"/>
<gene>
    <name evidence="1" type="ORF">AGLY_015280</name>
</gene>
<accession>A0A6G0T2U3</accession>